<accession>A0A7W5GC06</accession>
<sequence>MAKHKSMIISWLLFLVAISLLYSALYPGSEEPQQEEAGKTIQLILRTSKGDYWKNVTMGAQAAVKEFGITLHVSAPADEGDIDGQLQTAMQSLETKPDAIVLGANADSAFEPFLLEAAKRHIPVIAIDSLLTSGEIASYIGADNYLAGKEAMREMADRLGGKGDVAIIAFSKGGINGKLREKGIRDAVKDYPGVRLVDGQFCSDEYGACQAAVRGMLDKQKLDGVLSLNTETSIGAALELKHRLAGEKIKLVGFDSSSELLELLQENQLQALIVQNPFSMGYLSVKHALEAASGSSVPDQVEIGMELITEENMFWLKNQKLLFPVVQ</sequence>
<name>A0A7W5GC06_9BACL</name>
<dbReference type="SUPFAM" id="SSF53822">
    <property type="entry name" value="Periplasmic binding protein-like I"/>
    <property type="match status" value="1"/>
</dbReference>
<gene>
    <name evidence="5" type="ORF">FHS16_004044</name>
</gene>
<keyword evidence="3" id="KW-0732">Signal</keyword>
<keyword evidence="6" id="KW-1185">Reference proteome</keyword>
<proteinExistence type="inferred from homology"/>
<dbReference type="Proteomes" id="UP000518605">
    <property type="component" value="Unassembled WGS sequence"/>
</dbReference>
<dbReference type="InterPro" id="IPR028082">
    <property type="entry name" value="Peripla_BP_I"/>
</dbReference>
<organism evidence="5 6">
    <name type="scientific">Paenibacillus endophyticus</name>
    <dbReference type="NCBI Taxonomy" id="1294268"/>
    <lineage>
        <taxon>Bacteria</taxon>
        <taxon>Bacillati</taxon>
        <taxon>Bacillota</taxon>
        <taxon>Bacilli</taxon>
        <taxon>Bacillales</taxon>
        <taxon>Paenibacillaceae</taxon>
        <taxon>Paenibacillus</taxon>
    </lineage>
</organism>
<evidence type="ECO:0000256" key="2">
    <source>
        <dbReference type="ARBA" id="ARBA00007639"/>
    </source>
</evidence>
<comment type="caution">
    <text evidence="5">The sequence shown here is derived from an EMBL/GenBank/DDBJ whole genome shotgun (WGS) entry which is preliminary data.</text>
</comment>
<dbReference type="InterPro" id="IPR025997">
    <property type="entry name" value="SBP_2_dom"/>
</dbReference>
<evidence type="ECO:0000313" key="5">
    <source>
        <dbReference type="EMBL" id="MBB3153968.1"/>
    </source>
</evidence>
<evidence type="ECO:0000256" key="1">
    <source>
        <dbReference type="ARBA" id="ARBA00004196"/>
    </source>
</evidence>
<dbReference type="RefSeq" id="WP_183566543.1">
    <property type="nucleotide sequence ID" value="NZ_CBCSLB010000013.1"/>
</dbReference>
<evidence type="ECO:0000256" key="3">
    <source>
        <dbReference type="ARBA" id="ARBA00022729"/>
    </source>
</evidence>
<comment type="subcellular location">
    <subcellularLocation>
        <location evidence="1">Cell envelope</location>
    </subcellularLocation>
</comment>
<dbReference type="Pfam" id="PF13407">
    <property type="entry name" value="Peripla_BP_4"/>
    <property type="match status" value="1"/>
</dbReference>
<evidence type="ECO:0000259" key="4">
    <source>
        <dbReference type="Pfam" id="PF13407"/>
    </source>
</evidence>
<dbReference type="PANTHER" id="PTHR46847">
    <property type="entry name" value="D-ALLOSE-BINDING PERIPLASMIC PROTEIN-RELATED"/>
    <property type="match status" value="1"/>
</dbReference>
<evidence type="ECO:0000313" key="6">
    <source>
        <dbReference type="Proteomes" id="UP000518605"/>
    </source>
</evidence>
<dbReference type="PANTHER" id="PTHR46847:SF1">
    <property type="entry name" value="D-ALLOSE-BINDING PERIPLASMIC PROTEIN-RELATED"/>
    <property type="match status" value="1"/>
</dbReference>
<feature type="domain" description="Periplasmic binding protein" evidence="4">
    <location>
        <begin position="43"/>
        <end position="294"/>
    </location>
</feature>
<dbReference type="GO" id="GO:0030246">
    <property type="term" value="F:carbohydrate binding"/>
    <property type="evidence" value="ECO:0007669"/>
    <property type="project" value="UniProtKB-ARBA"/>
</dbReference>
<dbReference type="GO" id="GO:0030313">
    <property type="term" value="C:cell envelope"/>
    <property type="evidence" value="ECO:0007669"/>
    <property type="project" value="UniProtKB-SubCell"/>
</dbReference>
<dbReference type="EMBL" id="JACHXW010000013">
    <property type="protein sequence ID" value="MBB3153968.1"/>
    <property type="molecule type" value="Genomic_DNA"/>
</dbReference>
<protein>
    <submittedName>
        <fullName evidence="5">Ribose transport system substrate-binding protein</fullName>
    </submittedName>
</protein>
<dbReference type="AlphaFoldDB" id="A0A7W5GC06"/>
<reference evidence="5 6" key="1">
    <citation type="submission" date="2020-08" db="EMBL/GenBank/DDBJ databases">
        <title>Genomic Encyclopedia of Type Strains, Phase III (KMG-III): the genomes of soil and plant-associated and newly described type strains.</title>
        <authorList>
            <person name="Whitman W."/>
        </authorList>
    </citation>
    <scope>NUCLEOTIDE SEQUENCE [LARGE SCALE GENOMIC DNA]</scope>
    <source>
        <strain evidence="5 6">CECT 8234</strain>
    </source>
</reference>
<comment type="similarity">
    <text evidence="2">Belongs to the bacterial solute-binding protein 2 family.</text>
</comment>
<dbReference type="Gene3D" id="3.40.50.2300">
    <property type="match status" value="2"/>
</dbReference>